<sequence length="452" mass="47942">MTSFSATLAQLGDILAAPIVNDSPSLMGTSSGAICTDSRELRPGDVFLALRGDNFDGHGFVATAKEGGAIAAIVDHPLKVALPQLIVKDTLAAYQAIAQWWRNQVSATIIAVTGSVGKTTTKELIAAVLGCYGSVLKTEANNNNEIGVPKTLLHLTHDHDYAVIEMGMRGPGEIALLGSIAQPDIGVITNVGTAHIGRLGSRQAIAEAKCELLAQLRPKGTAVLNGENDLLMATAPQVWSGATITYGLTTGQLRGHIIPDNRLQVGDYAFPLPLVGEHHALNYLAAIAVARACHLDLAPLQAGITLTLPKGRGGRYTLRNDIVLLDETYNAGLESMVASLRLLAAMPPGTRRGAVLGAMRELGDYAIPFHYQVGEEVSRLGLDYLVVLDDGSEGEALIAGAQSTPSQRFDTHDQVIDYLKGEIEPGDRILFKASHSVGLDRVVQALRQEFQG</sequence>
<keyword evidence="7 10" id="KW-0573">Peptidoglycan synthesis</keyword>
<dbReference type="GO" id="GO:0016874">
    <property type="term" value="F:ligase activity"/>
    <property type="evidence" value="ECO:0007669"/>
    <property type="project" value="UniProtKB-KW"/>
</dbReference>
<dbReference type="Pfam" id="PF08245">
    <property type="entry name" value="Mur_ligase_M"/>
    <property type="match status" value="1"/>
</dbReference>
<name>A0ABT6EX77_9SYNE</name>
<evidence type="ECO:0000256" key="11">
    <source>
        <dbReference type="RuleBase" id="RU004136"/>
    </source>
</evidence>
<dbReference type="NCBIfam" id="TIGR01143">
    <property type="entry name" value="murF"/>
    <property type="match status" value="1"/>
</dbReference>
<protein>
    <recommendedName>
        <fullName evidence="10 11">UDP-N-acetylmuramoyl-tripeptide--D-alanyl-D-alanine ligase</fullName>
        <ecNumber evidence="10 11">6.3.2.10</ecNumber>
    </recommendedName>
    <alternativeName>
        <fullName evidence="10">D-alanyl-D-alanine-adding enzyme</fullName>
    </alternativeName>
</protein>
<dbReference type="InterPro" id="IPR036565">
    <property type="entry name" value="Mur-like_cat_sf"/>
</dbReference>
<reference evidence="15" key="1">
    <citation type="journal article" date="2022" name="Genome Biol. Evol.">
        <title>A New Gene Family Diagnostic for Intracellular Biomineralization of Amorphous Ca Carbonates by Cyanobacteria.</title>
        <authorList>
            <person name="Benzerara K."/>
            <person name="Duprat E."/>
            <person name="Bitard-Feildel T."/>
            <person name="Caumes G."/>
            <person name="Cassier-Chauvat C."/>
            <person name="Chauvat F."/>
            <person name="Dezi M."/>
            <person name="Diop S.I."/>
            <person name="Gaschignard G."/>
            <person name="Gorgen S."/>
            <person name="Gugger M."/>
            <person name="Lopez-Garcia P."/>
            <person name="Millet M."/>
            <person name="Skouri-Panet F."/>
            <person name="Moreira D."/>
            <person name="Callebaut I."/>
        </authorList>
    </citation>
    <scope>NUCLEOTIDE SEQUENCE</scope>
    <source>
        <strain evidence="15">G9</strain>
    </source>
</reference>
<evidence type="ECO:0000256" key="10">
    <source>
        <dbReference type="HAMAP-Rule" id="MF_02019"/>
    </source>
</evidence>
<dbReference type="InterPro" id="IPR013221">
    <property type="entry name" value="Mur_ligase_cen"/>
</dbReference>
<organism evidence="15 16">
    <name type="scientific">Candidatus Synechococcus calcipolaris G9</name>
    <dbReference type="NCBI Taxonomy" id="1497997"/>
    <lineage>
        <taxon>Bacteria</taxon>
        <taxon>Bacillati</taxon>
        <taxon>Cyanobacteriota</taxon>
        <taxon>Cyanophyceae</taxon>
        <taxon>Synechococcales</taxon>
        <taxon>Synechococcaceae</taxon>
        <taxon>Synechococcus</taxon>
    </lineage>
</organism>
<dbReference type="SUPFAM" id="SSF53244">
    <property type="entry name" value="MurD-like peptide ligases, peptide-binding domain"/>
    <property type="match status" value="1"/>
</dbReference>
<dbReference type="Gene3D" id="3.40.1190.10">
    <property type="entry name" value="Mur-like, catalytic domain"/>
    <property type="match status" value="1"/>
</dbReference>
<evidence type="ECO:0000259" key="14">
    <source>
        <dbReference type="Pfam" id="PF08245"/>
    </source>
</evidence>
<comment type="caution">
    <text evidence="15">The sequence shown here is derived from an EMBL/GenBank/DDBJ whole genome shotgun (WGS) entry which is preliminary data.</text>
</comment>
<keyword evidence="16" id="KW-1185">Reference proteome</keyword>
<dbReference type="InterPro" id="IPR004101">
    <property type="entry name" value="Mur_ligase_C"/>
</dbReference>
<gene>
    <name evidence="10" type="primary">murF</name>
    <name evidence="15" type="ORF">L3556_05340</name>
</gene>
<dbReference type="HAMAP" id="MF_02019">
    <property type="entry name" value="MurF"/>
    <property type="match status" value="1"/>
</dbReference>
<evidence type="ECO:0000256" key="9">
    <source>
        <dbReference type="ARBA" id="ARBA00023316"/>
    </source>
</evidence>
<evidence type="ECO:0000256" key="8">
    <source>
        <dbReference type="ARBA" id="ARBA00023306"/>
    </source>
</evidence>
<dbReference type="Pfam" id="PF02875">
    <property type="entry name" value="Mur_ligase_C"/>
    <property type="match status" value="1"/>
</dbReference>
<dbReference type="InterPro" id="IPR036615">
    <property type="entry name" value="Mur_ligase_C_dom_sf"/>
</dbReference>
<dbReference type="SUPFAM" id="SSF53623">
    <property type="entry name" value="MurD-like peptide ligases, catalytic domain"/>
    <property type="match status" value="1"/>
</dbReference>
<dbReference type="InterPro" id="IPR005863">
    <property type="entry name" value="UDP-N-AcMur_synth"/>
</dbReference>
<keyword evidence="8 10" id="KW-0131">Cell cycle</keyword>
<dbReference type="Proteomes" id="UP001154265">
    <property type="component" value="Unassembled WGS sequence"/>
</dbReference>
<dbReference type="InterPro" id="IPR000713">
    <property type="entry name" value="Mur_ligase_N"/>
</dbReference>
<comment type="function">
    <text evidence="10 11">Involved in cell wall formation. Catalyzes the final step in the synthesis of UDP-N-acetylmuramoyl-pentapeptide, the precursor of murein.</text>
</comment>
<keyword evidence="9 10" id="KW-0961">Cell wall biogenesis/degradation</keyword>
<keyword evidence="4 10" id="KW-0547">Nucleotide-binding</keyword>
<evidence type="ECO:0000256" key="2">
    <source>
        <dbReference type="ARBA" id="ARBA00022598"/>
    </source>
</evidence>
<dbReference type="Gene3D" id="3.90.190.20">
    <property type="entry name" value="Mur ligase, C-terminal domain"/>
    <property type="match status" value="1"/>
</dbReference>
<keyword evidence="3 10" id="KW-0132">Cell division</keyword>
<dbReference type="EMBL" id="JAKKUT010000002">
    <property type="protein sequence ID" value="MDG2990358.1"/>
    <property type="molecule type" value="Genomic_DNA"/>
</dbReference>
<dbReference type="PANTHER" id="PTHR43024:SF1">
    <property type="entry name" value="UDP-N-ACETYLMURAMOYL-TRIPEPTIDE--D-ALANYL-D-ALANINE LIGASE"/>
    <property type="match status" value="1"/>
</dbReference>
<keyword evidence="1 10" id="KW-0963">Cytoplasm</keyword>
<reference evidence="15" key="2">
    <citation type="submission" date="2022-01" db="EMBL/GenBank/DDBJ databases">
        <authorList>
            <person name="Zivanovic Y."/>
            <person name="Moreira D."/>
            <person name="Lopez-Garcia P."/>
        </authorList>
    </citation>
    <scope>NUCLEOTIDE SEQUENCE</scope>
    <source>
        <strain evidence="15">G9</strain>
    </source>
</reference>
<evidence type="ECO:0000256" key="6">
    <source>
        <dbReference type="ARBA" id="ARBA00022960"/>
    </source>
</evidence>
<evidence type="ECO:0000256" key="3">
    <source>
        <dbReference type="ARBA" id="ARBA00022618"/>
    </source>
</evidence>
<comment type="subcellular location">
    <subcellularLocation>
        <location evidence="10 11">Cytoplasm</location>
    </subcellularLocation>
</comment>
<feature type="domain" description="Mur ligase N-terminal catalytic" evidence="12">
    <location>
        <begin position="34"/>
        <end position="86"/>
    </location>
</feature>
<evidence type="ECO:0000256" key="5">
    <source>
        <dbReference type="ARBA" id="ARBA00022840"/>
    </source>
</evidence>
<evidence type="ECO:0000313" key="16">
    <source>
        <dbReference type="Proteomes" id="UP001154265"/>
    </source>
</evidence>
<dbReference type="RefSeq" id="WP_277866270.1">
    <property type="nucleotide sequence ID" value="NZ_JAKKUT010000002.1"/>
</dbReference>
<dbReference type="PANTHER" id="PTHR43024">
    <property type="entry name" value="UDP-N-ACETYLMURAMOYL-TRIPEPTIDE--D-ALANYL-D-ALANINE LIGASE"/>
    <property type="match status" value="1"/>
</dbReference>
<comment type="pathway">
    <text evidence="10 11">Cell wall biogenesis; peptidoglycan biosynthesis.</text>
</comment>
<evidence type="ECO:0000313" key="15">
    <source>
        <dbReference type="EMBL" id="MDG2990358.1"/>
    </source>
</evidence>
<feature type="domain" description="Mur ligase central" evidence="14">
    <location>
        <begin position="112"/>
        <end position="290"/>
    </location>
</feature>
<evidence type="ECO:0000259" key="13">
    <source>
        <dbReference type="Pfam" id="PF02875"/>
    </source>
</evidence>
<keyword evidence="5 10" id="KW-0067">ATP-binding</keyword>
<evidence type="ECO:0000256" key="7">
    <source>
        <dbReference type="ARBA" id="ARBA00022984"/>
    </source>
</evidence>
<dbReference type="Gene3D" id="3.40.1390.10">
    <property type="entry name" value="MurE/MurF, N-terminal domain"/>
    <property type="match status" value="1"/>
</dbReference>
<dbReference type="SUPFAM" id="SSF63418">
    <property type="entry name" value="MurE/MurF N-terminal domain"/>
    <property type="match status" value="1"/>
</dbReference>
<dbReference type="InterPro" id="IPR035911">
    <property type="entry name" value="MurE/MurF_N"/>
</dbReference>
<keyword evidence="2 10" id="KW-0436">Ligase</keyword>
<comment type="similarity">
    <text evidence="10">Belongs to the MurCDEF family. MurF subfamily.</text>
</comment>
<keyword evidence="6 10" id="KW-0133">Cell shape</keyword>
<dbReference type="EC" id="6.3.2.10" evidence="10 11"/>
<accession>A0ABT6EX77</accession>
<evidence type="ECO:0000256" key="4">
    <source>
        <dbReference type="ARBA" id="ARBA00022741"/>
    </source>
</evidence>
<dbReference type="InterPro" id="IPR051046">
    <property type="entry name" value="MurCDEF_CellWall_CoF430Synth"/>
</dbReference>
<feature type="domain" description="Mur ligase C-terminal" evidence="13">
    <location>
        <begin position="320"/>
        <end position="434"/>
    </location>
</feature>
<evidence type="ECO:0000256" key="1">
    <source>
        <dbReference type="ARBA" id="ARBA00022490"/>
    </source>
</evidence>
<proteinExistence type="inferred from homology"/>
<feature type="binding site" evidence="10">
    <location>
        <begin position="114"/>
        <end position="120"/>
    </location>
    <ligand>
        <name>ATP</name>
        <dbReference type="ChEBI" id="CHEBI:30616"/>
    </ligand>
</feature>
<evidence type="ECO:0000259" key="12">
    <source>
        <dbReference type="Pfam" id="PF01225"/>
    </source>
</evidence>
<comment type="catalytic activity">
    <reaction evidence="10 11">
        <text>D-alanyl-D-alanine + UDP-N-acetyl-alpha-D-muramoyl-L-alanyl-gamma-D-glutamyl-meso-2,6-diaminopimelate + ATP = UDP-N-acetyl-alpha-D-muramoyl-L-alanyl-gamma-D-glutamyl-meso-2,6-diaminopimeloyl-D-alanyl-D-alanine + ADP + phosphate + H(+)</text>
        <dbReference type="Rhea" id="RHEA:28374"/>
        <dbReference type="ChEBI" id="CHEBI:15378"/>
        <dbReference type="ChEBI" id="CHEBI:30616"/>
        <dbReference type="ChEBI" id="CHEBI:43474"/>
        <dbReference type="ChEBI" id="CHEBI:57822"/>
        <dbReference type="ChEBI" id="CHEBI:61386"/>
        <dbReference type="ChEBI" id="CHEBI:83905"/>
        <dbReference type="ChEBI" id="CHEBI:456216"/>
        <dbReference type="EC" id="6.3.2.10"/>
    </reaction>
</comment>
<dbReference type="Pfam" id="PF01225">
    <property type="entry name" value="Mur_ligase"/>
    <property type="match status" value="1"/>
</dbReference>